<keyword evidence="12" id="KW-1185">Reference proteome</keyword>
<dbReference type="PANTHER" id="PTHR42771:SF2">
    <property type="entry name" value="IRON(3+)-HYDROXAMATE IMPORT ATP-BINDING PROTEIN FHUC"/>
    <property type="match status" value="1"/>
</dbReference>
<evidence type="ECO:0000256" key="7">
    <source>
        <dbReference type="ARBA" id="ARBA00023004"/>
    </source>
</evidence>
<keyword evidence="5" id="KW-0547">Nucleotide-binding</keyword>
<keyword evidence="6 11" id="KW-0067">ATP-binding</keyword>
<keyword evidence="7" id="KW-0408">Iron</keyword>
<evidence type="ECO:0000256" key="6">
    <source>
        <dbReference type="ARBA" id="ARBA00022840"/>
    </source>
</evidence>
<sequence length="269" mass="30034">MIQLEKVSAGYGKQEILHGIDMEIPRGKIVTFIGANGSGKSTLLRVILGFLPLWGGGIRIDGISIKEMGRAEIARKIAYLSQGKNVPDITAGRMVLHGRFPYLRYPRKYTETDFRIAEEAMKQMEIENLAEKQMSELSGGMRQKVYIAMALAQQAEVIVMDEPTAYLDIGQQIKFAEMIKGLSENGKTIVLVLHDILLALQLSDRIAAIQEGRILRWGTPEEILVSETFEKLYGVSVNSCRTDTGLQYYYEMPQFGGKSEKTFKSSDSA</sequence>
<dbReference type="PANTHER" id="PTHR42771">
    <property type="entry name" value="IRON(3+)-HYDROXAMATE IMPORT ATP-BINDING PROTEIN FHUC"/>
    <property type="match status" value="1"/>
</dbReference>
<dbReference type="SMART" id="SM00382">
    <property type="entry name" value="AAA"/>
    <property type="match status" value="1"/>
</dbReference>
<dbReference type="RefSeq" id="WP_103238571.1">
    <property type="nucleotide sequence ID" value="NZ_JANJZD010000005.1"/>
</dbReference>
<dbReference type="Gene3D" id="3.40.50.300">
    <property type="entry name" value="P-loop containing nucleotide triphosphate hydrolases"/>
    <property type="match status" value="1"/>
</dbReference>
<evidence type="ECO:0000256" key="5">
    <source>
        <dbReference type="ARBA" id="ARBA00022741"/>
    </source>
</evidence>
<evidence type="ECO:0000256" key="4">
    <source>
        <dbReference type="ARBA" id="ARBA00022496"/>
    </source>
</evidence>
<evidence type="ECO:0000256" key="8">
    <source>
        <dbReference type="ARBA" id="ARBA00023065"/>
    </source>
</evidence>
<dbReference type="GO" id="GO:0005524">
    <property type="term" value="F:ATP binding"/>
    <property type="evidence" value="ECO:0007669"/>
    <property type="project" value="UniProtKB-KW"/>
</dbReference>
<evidence type="ECO:0000256" key="9">
    <source>
        <dbReference type="ARBA" id="ARBA00023136"/>
    </source>
</evidence>
<keyword evidence="3" id="KW-1003">Cell membrane</keyword>
<accession>A0A2K4ZDD5</accession>
<proteinExistence type="predicted"/>
<dbReference type="CDD" id="cd03214">
    <property type="entry name" value="ABC_Iron-Siderophores_B12_Hemin"/>
    <property type="match status" value="1"/>
</dbReference>
<dbReference type="EMBL" id="OFSM01000005">
    <property type="protein sequence ID" value="SOY28476.1"/>
    <property type="molecule type" value="Genomic_DNA"/>
</dbReference>
<dbReference type="GO" id="GO:0016887">
    <property type="term" value="F:ATP hydrolysis activity"/>
    <property type="evidence" value="ECO:0007669"/>
    <property type="project" value="InterPro"/>
</dbReference>
<reference evidence="11 12" key="1">
    <citation type="submission" date="2018-01" db="EMBL/GenBank/DDBJ databases">
        <authorList>
            <person name="Gaut B.S."/>
            <person name="Morton B.R."/>
            <person name="Clegg M.T."/>
            <person name="Duvall M.R."/>
        </authorList>
    </citation>
    <scope>NUCLEOTIDE SEQUENCE [LARGE SCALE GENOMIC DNA]</scope>
    <source>
        <strain evidence="11">GP69</strain>
    </source>
</reference>
<keyword evidence="2" id="KW-0813">Transport</keyword>
<feature type="domain" description="ABC transporter" evidence="10">
    <location>
        <begin position="2"/>
        <end position="236"/>
    </location>
</feature>
<dbReference type="InterPro" id="IPR051535">
    <property type="entry name" value="Siderophore_ABC-ATPase"/>
</dbReference>
<dbReference type="Proteomes" id="UP000236311">
    <property type="component" value="Unassembled WGS sequence"/>
</dbReference>
<organism evidence="11 12">
    <name type="scientific">Acetatifactor muris</name>
    <dbReference type="NCBI Taxonomy" id="879566"/>
    <lineage>
        <taxon>Bacteria</taxon>
        <taxon>Bacillati</taxon>
        <taxon>Bacillota</taxon>
        <taxon>Clostridia</taxon>
        <taxon>Lachnospirales</taxon>
        <taxon>Lachnospiraceae</taxon>
        <taxon>Acetatifactor</taxon>
    </lineage>
</organism>
<evidence type="ECO:0000256" key="1">
    <source>
        <dbReference type="ARBA" id="ARBA00004202"/>
    </source>
</evidence>
<dbReference type="Pfam" id="PF00005">
    <property type="entry name" value="ABC_tran"/>
    <property type="match status" value="1"/>
</dbReference>
<keyword evidence="4" id="KW-0410">Iron transport</keyword>
<evidence type="ECO:0000313" key="11">
    <source>
        <dbReference type="EMBL" id="SOY28476.1"/>
    </source>
</evidence>
<evidence type="ECO:0000313" key="12">
    <source>
        <dbReference type="Proteomes" id="UP000236311"/>
    </source>
</evidence>
<protein>
    <submittedName>
        <fullName evidence="11">Putative siderophore transport system ATP-binding protein YusV</fullName>
    </submittedName>
</protein>
<dbReference type="FunFam" id="3.40.50.300:FF:000134">
    <property type="entry name" value="Iron-enterobactin ABC transporter ATP-binding protein"/>
    <property type="match status" value="1"/>
</dbReference>
<comment type="subcellular location">
    <subcellularLocation>
        <location evidence="1">Cell membrane</location>
        <topology evidence="1">Peripheral membrane protein</topology>
    </subcellularLocation>
</comment>
<keyword evidence="8" id="KW-0406">Ion transport</keyword>
<dbReference type="SUPFAM" id="SSF52540">
    <property type="entry name" value="P-loop containing nucleoside triphosphate hydrolases"/>
    <property type="match status" value="1"/>
</dbReference>
<dbReference type="PROSITE" id="PS50893">
    <property type="entry name" value="ABC_TRANSPORTER_2"/>
    <property type="match status" value="1"/>
</dbReference>
<dbReference type="GO" id="GO:0006826">
    <property type="term" value="P:iron ion transport"/>
    <property type="evidence" value="ECO:0007669"/>
    <property type="project" value="UniProtKB-KW"/>
</dbReference>
<dbReference type="GO" id="GO:0005886">
    <property type="term" value="C:plasma membrane"/>
    <property type="evidence" value="ECO:0007669"/>
    <property type="project" value="UniProtKB-SubCell"/>
</dbReference>
<evidence type="ECO:0000256" key="2">
    <source>
        <dbReference type="ARBA" id="ARBA00022448"/>
    </source>
</evidence>
<dbReference type="InterPro" id="IPR003439">
    <property type="entry name" value="ABC_transporter-like_ATP-bd"/>
</dbReference>
<evidence type="ECO:0000259" key="10">
    <source>
        <dbReference type="PROSITE" id="PS50893"/>
    </source>
</evidence>
<dbReference type="InterPro" id="IPR027417">
    <property type="entry name" value="P-loop_NTPase"/>
</dbReference>
<evidence type="ECO:0000256" key="3">
    <source>
        <dbReference type="ARBA" id="ARBA00022475"/>
    </source>
</evidence>
<keyword evidence="9" id="KW-0472">Membrane</keyword>
<dbReference type="OrthoDB" id="9799337at2"/>
<dbReference type="AlphaFoldDB" id="A0A2K4ZDD5"/>
<dbReference type="InterPro" id="IPR003593">
    <property type="entry name" value="AAA+_ATPase"/>
</dbReference>
<gene>
    <name evidence="11" type="primary">yusV</name>
    <name evidence="11" type="ORF">AMURIS_01183</name>
</gene>
<name>A0A2K4ZDD5_9FIRM</name>